<reference evidence="3" key="2">
    <citation type="submission" date="2017-06" db="EMBL/GenBank/DDBJ databases">
        <title>WGS assembly of Brachypodium distachyon.</title>
        <authorList>
            <consortium name="The International Brachypodium Initiative"/>
            <person name="Lucas S."/>
            <person name="Harmon-Smith M."/>
            <person name="Lail K."/>
            <person name="Tice H."/>
            <person name="Grimwood J."/>
            <person name="Bruce D."/>
            <person name="Barry K."/>
            <person name="Shu S."/>
            <person name="Lindquist E."/>
            <person name="Wang M."/>
            <person name="Pitluck S."/>
            <person name="Vogel J.P."/>
            <person name="Garvin D.F."/>
            <person name="Mockler T.C."/>
            <person name="Schmutz J."/>
            <person name="Rokhsar D."/>
            <person name="Bevan M.W."/>
        </authorList>
    </citation>
    <scope>NUCLEOTIDE SEQUENCE</scope>
    <source>
        <strain evidence="3">Bd21</strain>
    </source>
</reference>
<dbReference type="Pfam" id="PF02214">
    <property type="entry name" value="BTB_2"/>
    <property type="match status" value="1"/>
</dbReference>
<dbReference type="SMART" id="SM00225">
    <property type="entry name" value="BTB"/>
    <property type="match status" value="1"/>
</dbReference>
<dbReference type="AlphaFoldDB" id="A0A0Q3IUM2"/>
<evidence type="ECO:0000313" key="5">
    <source>
        <dbReference type="Proteomes" id="UP000008810"/>
    </source>
</evidence>
<dbReference type="RefSeq" id="XP_024310487.1">
    <property type="nucleotide sequence ID" value="XM_024454719.1"/>
</dbReference>
<reference evidence="3 4" key="1">
    <citation type="journal article" date="2010" name="Nature">
        <title>Genome sequencing and analysis of the model grass Brachypodium distachyon.</title>
        <authorList>
            <consortium name="International Brachypodium Initiative"/>
        </authorList>
    </citation>
    <scope>NUCLEOTIDE SEQUENCE [LARGE SCALE GENOMIC DNA]</scope>
    <source>
        <strain evidence="3">Bd21</strain>
        <strain evidence="4">cv. Bd21</strain>
    </source>
</reference>
<dbReference type="Gene3D" id="3.30.710.10">
    <property type="entry name" value="Potassium Channel Kv1.1, Chain A"/>
    <property type="match status" value="1"/>
</dbReference>
<evidence type="ECO:0000313" key="3">
    <source>
        <dbReference type="EMBL" id="KQJ89712.1"/>
    </source>
</evidence>
<dbReference type="Gramene" id="KQJ89712">
    <property type="protein sequence ID" value="KQJ89712"/>
    <property type="gene ID" value="BRADI_4g27310v3"/>
</dbReference>
<dbReference type="CDD" id="cd18316">
    <property type="entry name" value="BTB_POZ_KCTD-like"/>
    <property type="match status" value="1"/>
</dbReference>
<name>A0A0Q3IUM2_BRADI</name>
<dbReference type="RefSeq" id="XP_024310494.1">
    <property type="nucleotide sequence ID" value="XM_024454726.1"/>
</dbReference>
<dbReference type="SUPFAM" id="SSF54695">
    <property type="entry name" value="POZ domain"/>
    <property type="match status" value="1"/>
</dbReference>
<sequence>MLGCAFRLGCRFECRRVPKHASCIEAFFSWRFKFALMELCWGRRKEGMSVSGFAPGKREADRPPGCVSGFWKARCSSQSFQVNANPTMASTSVVTLNVGGEIFQTTAATLSRAGSSSPLAALGPSPPSAPHFLDRDPRLFALILSFLRCGRLASPAPPSAALLAEARHFALDGALLASISAPSAFSPLSLRPSALLPLAGRAAPSAVAIAPSPHCASLVAAHGGVVTGFDAALASRSTVLTPLPTVDSLVAVSPTLALAAAHDFPGVHLCRFHQGDSPVSAAPEVLSWLDSPSASVLSMLATPASQVFASFESARRNSSAVVAFDMNSLSPVVEIGRKEVFGADVEAAIPPTKLGWLGGYNLLLAAGSHSGPAGMVGDIRLWDVRASSTVPVWENREKEDCFADVAASDSLSSLFKVGAASGEVFMADLRRLGGGGICLEPWVCIGDGQRAEAAAASRKKDGNGCRIECYRNWVFVARGAHVEVWTQVELTPEACRKKGMRRNWVGNGPSMVSKHDEEGVRVKAKIVSWAFGGSRMALARVDKQSIEVWDSASEQYQ</sequence>
<reference evidence="4" key="3">
    <citation type="submission" date="2018-08" db="UniProtKB">
        <authorList>
            <consortium name="EnsemblPlants"/>
        </authorList>
    </citation>
    <scope>IDENTIFICATION</scope>
    <source>
        <strain evidence="4">cv. Bd21</strain>
    </source>
</reference>
<evidence type="ECO:0000259" key="2">
    <source>
        <dbReference type="SMART" id="SM00225"/>
    </source>
</evidence>
<dbReference type="PANTHER" id="PTHR11145:SF23">
    <property type="entry name" value="PROTEIN BINDING PROTEIN"/>
    <property type="match status" value="1"/>
</dbReference>
<dbReference type="Proteomes" id="UP000008810">
    <property type="component" value="Chromosome 4"/>
</dbReference>
<dbReference type="RefSeq" id="XP_024310485.1">
    <property type="nucleotide sequence ID" value="XM_024454717.1"/>
</dbReference>
<dbReference type="RefSeq" id="XP_024310489.1">
    <property type="nucleotide sequence ID" value="XM_024454721.1"/>
</dbReference>
<accession>A0A0Q3IUM2</accession>
<dbReference type="RefSeq" id="XP_024310488.1">
    <property type="nucleotide sequence ID" value="XM_024454720.1"/>
</dbReference>
<dbReference type="RefSeq" id="XP_024310490.1">
    <property type="nucleotide sequence ID" value="XM_024454722.1"/>
</dbReference>
<dbReference type="RefSeq" id="XP_024310493.1">
    <property type="nucleotide sequence ID" value="XM_024454725.1"/>
</dbReference>
<dbReference type="RefSeq" id="XP_024310491.1">
    <property type="nucleotide sequence ID" value="XM_024454723.1"/>
</dbReference>
<comment type="pathway">
    <text evidence="1">Protein modification; protein ubiquitination.</text>
</comment>
<dbReference type="ExpressionAtlas" id="A0A0Q3IUM2">
    <property type="expression patterns" value="baseline"/>
</dbReference>
<dbReference type="OrthoDB" id="6077599at2759"/>
<dbReference type="RefSeq" id="XP_024310495.1">
    <property type="nucleotide sequence ID" value="XM_024454727.1"/>
</dbReference>
<proteinExistence type="predicted"/>
<dbReference type="InterPro" id="IPR045068">
    <property type="entry name" value="BACURD1-3"/>
</dbReference>
<dbReference type="GeneID" id="100821637"/>
<dbReference type="RefSeq" id="XP_003576385.3">
    <property type="nucleotide sequence ID" value="XM_003576337.4"/>
</dbReference>
<keyword evidence="5" id="KW-1185">Reference proteome</keyword>
<dbReference type="EMBL" id="CM000883">
    <property type="protein sequence ID" value="KQJ89712.1"/>
    <property type="molecule type" value="Genomic_DNA"/>
</dbReference>
<dbReference type="PANTHER" id="PTHR11145">
    <property type="entry name" value="BTB/POZ DOMAIN-CONTAINING ADAPTER FOR CUL3-MEDIATED RHOA DEGRADATION PROTEIN FAMILY MEMBER"/>
    <property type="match status" value="1"/>
</dbReference>
<dbReference type="STRING" id="15368.A0A0Q3IUM2"/>
<dbReference type="RefSeq" id="XP_024310492.1">
    <property type="nucleotide sequence ID" value="XM_024454724.1"/>
</dbReference>
<dbReference type="EnsemblPlants" id="KQJ89712">
    <property type="protein sequence ID" value="KQJ89712"/>
    <property type="gene ID" value="BRADI_4g27310v3"/>
</dbReference>
<dbReference type="InterPro" id="IPR000210">
    <property type="entry name" value="BTB/POZ_dom"/>
</dbReference>
<dbReference type="GO" id="GO:0051260">
    <property type="term" value="P:protein homooligomerization"/>
    <property type="evidence" value="ECO:0007669"/>
    <property type="project" value="InterPro"/>
</dbReference>
<evidence type="ECO:0000313" key="4">
    <source>
        <dbReference type="EnsemblPlants" id="KQJ89712"/>
    </source>
</evidence>
<feature type="domain" description="BTB" evidence="2">
    <location>
        <begin position="92"/>
        <end position="186"/>
    </location>
</feature>
<organism evidence="3">
    <name type="scientific">Brachypodium distachyon</name>
    <name type="common">Purple false brome</name>
    <name type="synonym">Trachynia distachya</name>
    <dbReference type="NCBI Taxonomy" id="15368"/>
    <lineage>
        <taxon>Eukaryota</taxon>
        <taxon>Viridiplantae</taxon>
        <taxon>Streptophyta</taxon>
        <taxon>Embryophyta</taxon>
        <taxon>Tracheophyta</taxon>
        <taxon>Spermatophyta</taxon>
        <taxon>Magnoliopsida</taxon>
        <taxon>Liliopsida</taxon>
        <taxon>Poales</taxon>
        <taxon>Poaceae</taxon>
        <taxon>BOP clade</taxon>
        <taxon>Pooideae</taxon>
        <taxon>Stipodae</taxon>
        <taxon>Brachypodieae</taxon>
        <taxon>Brachypodium</taxon>
    </lineage>
</organism>
<protein>
    <recommendedName>
        <fullName evidence="2">BTB domain-containing protein</fullName>
    </recommendedName>
</protein>
<dbReference type="InterPro" id="IPR011333">
    <property type="entry name" value="SKP1/BTB/POZ_sf"/>
</dbReference>
<dbReference type="InterPro" id="IPR003131">
    <property type="entry name" value="T1-type_BTB"/>
</dbReference>
<evidence type="ECO:0000256" key="1">
    <source>
        <dbReference type="ARBA" id="ARBA00004906"/>
    </source>
</evidence>
<gene>
    <name evidence="4" type="primary">LOC100821637</name>
    <name evidence="3" type="ORF">BRADI_4g27310v3</name>
</gene>